<evidence type="ECO:0000313" key="2">
    <source>
        <dbReference type="EMBL" id="ABL61027.1"/>
    </source>
</evidence>
<proteinExistence type="predicted"/>
<reference evidence="2" key="2">
    <citation type="journal article" date="2007" name="Proc. Natl. Acad. Sci. U.S.A.">
        <title>Proteorhodopsin photosystem gene expression enables photophosphorylation in a heterologous host.</title>
        <authorList>
            <person name="Martinez A."/>
            <person name="Bradley A.S."/>
            <person name="Waldbauer J.R."/>
            <person name="Summons R.E."/>
            <person name="Delong E.F."/>
        </authorList>
    </citation>
    <scope>NUCLEOTIDE SEQUENCE</scope>
</reference>
<accession>A4GIL7</accession>
<dbReference type="SUPFAM" id="SSF53213">
    <property type="entry name" value="LigB-like"/>
    <property type="match status" value="1"/>
</dbReference>
<dbReference type="Pfam" id="PF02900">
    <property type="entry name" value="LigB"/>
    <property type="match status" value="1"/>
</dbReference>
<dbReference type="Gene3D" id="3.40.830.10">
    <property type="entry name" value="LigB-like"/>
    <property type="match status" value="1"/>
</dbReference>
<protein>
    <submittedName>
        <fullName evidence="2">Protocatechuate 4,5-dioxygenase beta subunit</fullName>
    </submittedName>
</protein>
<keyword evidence="2" id="KW-0223">Dioxygenase</keyword>
<name>A4GIL7_9BACT</name>
<feature type="domain" description="Extradiol ring-cleavage dioxygenase class III enzyme subunit B" evidence="1">
    <location>
        <begin position="8"/>
        <end position="265"/>
    </location>
</feature>
<dbReference type="GO" id="GO:0008198">
    <property type="term" value="F:ferrous iron binding"/>
    <property type="evidence" value="ECO:0007669"/>
    <property type="project" value="InterPro"/>
</dbReference>
<reference evidence="2" key="1">
    <citation type="journal article" date="2007" name="Environ. Microbiol.">
        <title>Proteorhodopsin photosystem gene clusters exhibit co-evolutionary trends and shared ancestry among diverse marine microbial phyla.</title>
        <authorList>
            <person name="McCarren J."/>
            <person name="Delong E.F."/>
        </authorList>
    </citation>
    <scope>NUCLEOTIDE SEQUENCE</scope>
</reference>
<evidence type="ECO:0000259" key="1">
    <source>
        <dbReference type="Pfam" id="PF02900"/>
    </source>
</evidence>
<dbReference type="AlphaFoldDB" id="A4GIL7"/>
<dbReference type="NCBIfam" id="NF009901">
    <property type="entry name" value="PRK13364.1"/>
    <property type="match status" value="1"/>
</dbReference>
<dbReference type="EMBL" id="EF100191">
    <property type="protein sequence ID" value="ABL61027.1"/>
    <property type="molecule type" value="Genomic_DNA"/>
</dbReference>
<gene>
    <name evidence="2" type="ORF">ALOHA_HF1025F10.39</name>
</gene>
<keyword evidence="2" id="KW-0560">Oxidoreductase</keyword>
<dbReference type="CDD" id="cd07364">
    <property type="entry name" value="PCA_45_Dioxygenase_B"/>
    <property type="match status" value="1"/>
</dbReference>
<dbReference type="InterPro" id="IPR004183">
    <property type="entry name" value="Xdiol_dOase_suB"/>
</dbReference>
<organism evidence="2">
    <name type="scientific">uncultured marine bacterium HF10_25F10</name>
    <dbReference type="NCBI Taxonomy" id="413068"/>
    <lineage>
        <taxon>Bacteria</taxon>
        <taxon>environmental samples</taxon>
    </lineage>
</organism>
<dbReference type="InterPro" id="IPR034937">
    <property type="entry name" value="PCA_45_Dioxygenase_B"/>
</dbReference>
<dbReference type="NCBIfam" id="NF009903">
    <property type="entry name" value="PRK13366.1"/>
    <property type="match status" value="1"/>
</dbReference>
<dbReference type="NCBIfam" id="NF009902">
    <property type="entry name" value="PRK13365.1"/>
    <property type="match status" value="1"/>
</dbReference>
<dbReference type="GO" id="GO:0018579">
    <property type="term" value="F:protocatechuate 4,5-dioxygenase activity"/>
    <property type="evidence" value="ECO:0007669"/>
    <property type="project" value="InterPro"/>
</dbReference>
<sequence>MARLIAGMGTSHVPGVGAAMDNGKTHEDYWVELFKGFEPIRAWHAKNVPDVNIIVFNDHATSMSLNHYSTFMMGVAEQFQPADEGWGPRKVPMVEGHPELAWHLVENLILDEFDMAVTADFDVDHGLTVPLSIAYDQPDAWPAKVIPLCVNVIQYPQPTALRCFKLGQAIRRAVDSFPEDITVGIWGTGGLSHQLGGERAGVVNPDFDKRFLDNLVSDPIANASLTHTDFIREAGSEGIEMIMWNVMRGALDEDVREVYRLYHIPVSATAYGAIILENS</sequence>